<organism evidence="1 2">
    <name type="scientific">Rotaria socialis</name>
    <dbReference type="NCBI Taxonomy" id="392032"/>
    <lineage>
        <taxon>Eukaryota</taxon>
        <taxon>Metazoa</taxon>
        <taxon>Spiralia</taxon>
        <taxon>Gnathifera</taxon>
        <taxon>Rotifera</taxon>
        <taxon>Eurotatoria</taxon>
        <taxon>Bdelloidea</taxon>
        <taxon>Philodinida</taxon>
        <taxon>Philodinidae</taxon>
        <taxon>Rotaria</taxon>
    </lineage>
</organism>
<dbReference type="AlphaFoldDB" id="A0A817WFZ1"/>
<reference evidence="1" key="1">
    <citation type="submission" date="2021-02" db="EMBL/GenBank/DDBJ databases">
        <authorList>
            <person name="Nowell W R."/>
        </authorList>
    </citation>
    <scope>NUCLEOTIDE SEQUENCE</scope>
</reference>
<proteinExistence type="predicted"/>
<protein>
    <submittedName>
        <fullName evidence="1">Uncharacterized protein</fullName>
    </submittedName>
</protein>
<gene>
    <name evidence="1" type="ORF">FME351_LOCUS4919</name>
</gene>
<comment type="caution">
    <text evidence="1">The sequence shown here is derived from an EMBL/GenBank/DDBJ whole genome shotgun (WGS) entry which is preliminary data.</text>
</comment>
<dbReference type="Proteomes" id="UP000663869">
    <property type="component" value="Unassembled WGS sequence"/>
</dbReference>
<sequence>DCTVRWNLYAHMGIQSKLTPPSNVKSQNSEM</sequence>
<evidence type="ECO:0000313" key="1">
    <source>
        <dbReference type="EMBL" id="CAF3355617.1"/>
    </source>
</evidence>
<feature type="non-terminal residue" evidence="1">
    <location>
        <position position="1"/>
    </location>
</feature>
<accession>A0A817WFZ1</accession>
<dbReference type="EMBL" id="CAJNYU010000385">
    <property type="protein sequence ID" value="CAF3355617.1"/>
    <property type="molecule type" value="Genomic_DNA"/>
</dbReference>
<evidence type="ECO:0000313" key="2">
    <source>
        <dbReference type="Proteomes" id="UP000663869"/>
    </source>
</evidence>
<name>A0A817WFZ1_9BILA</name>